<feature type="binding site" evidence="4">
    <location>
        <position position="52"/>
    </location>
    <ligand>
        <name>ATP</name>
        <dbReference type="ChEBI" id="CHEBI:30616"/>
    </ligand>
</feature>
<keyword evidence="1 5" id="KW-0723">Serine/threonine-protein kinase</keyword>
<dbReference type="Gene3D" id="1.10.510.10">
    <property type="entry name" value="Transferase(Phosphotransferase) domain 1"/>
    <property type="match status" value="1"/>
</dbReference>
<dbReference type="SMART" id="SM00220">
    <property type="entry name" value="S_TKc"/>
    <property type="match status" value="1"/>
</dbReference>
<protein>
    <submittedName>
        <fullName evidence="7">Kinase-like domain-containing protein</fullName>
    </submittedName>
</protein>
<dbReference type="EMBL" id="JAFCMP010000159">
    <property type="protein sequence ID" value="KAG5184572.1"/>
    <property type="molecule type" value="Genomic_DNA"/>
</dbReference>
<keyword evidence="7" id="KW-0418">Kinase</keyword>
<dbReference type="GO" id="GO:0005524">
    <property type="term" value="F:ATP binding"/>
    <property type="evidence" value="ECO:0007669"/>
    <property type="project" value="UniProtKB-UniRule"/>
</dbReference>
<dbReference type="PANTHER" id="PTHR44329">
    <property type="entry name" value="SERINE/THREONINE-PROTEIN KINASE TNNI3K-RELATED"/>
    <property type="match status" value="1"/>
</dbReference>
<proteinExistence type="inferred from homology"/>
<dbReference type="AlphaFoldDB" id="A0A836CG34"/>
<evidence type="ECO:0000256" key="2">
    <source>
        <dbReference type="ARBA" id="ARBA00022741"/>
    </source>
</evidence>
<evidence type="ECO:0000313" key="8">
    <source>
        <dbReference type="Proteomes" id="UP000664859"/>
    </source>
</evidence>
<evidence type="ECO:0000259" key="6">
    <source>
        <dbReference type="PROSITE" id="PS50011"/>
    </source>
</evidence>
<accession>A0A836CG34</accession>
<evidence type="ECO:0000256" key="3">
    <source>
        <dbReference type="ARBA" id="ARBA00022840"/>
    </source>
</evidence>
<dbReference type="InterPro" id="IPR008271">
    <property type="entry name" value="Ser/Thr_kinase_AS"/>
</dbReference>
<dbReference type="CDD" id="cd13999">
    <property type="entry name" value="STKc_MAP3K-like"/>
    <property type="match status" value="1"/>
</dbReference>
<dbReference type="InterPro" id="IPR001245">
    <property type="entry name" value="Ser-Thr/Tyr_kinase_cat_dom"/>
</dbReference>
<dbReference type="SUPFAM" id="SSF56112">
    <property type="entry name" value="Protein kinase-like (PK-like)"/>
    <property type="match status" value="1"/>
</dbReference>
<gene>
    <name evidence="7" type="ORF">JKP88DRAFT_208241</name>
</gene>
<dbReference type="InterPro" id="IPR017441">
    <property type="entry name" value="Protein_kinase_ATP_BS"/>
</dbReference>
<organism evidence="7 8">
    <name type="scientific">Tribonema minus</name>
    <dbReference type="NCBI Taxonomy" id="303371"/>
    <lineage>
        <taxon>Eukaryota</taxon>
        <taxon>Sar</taxon>
        <taxon>Stramenopiles</taxon>
        <taxon>Ochrophyta</taxon>
        <taxon>PX clade</taxon>
        <taxon>Xanthophyceae</taxon>
        <taxon>Tribonematales</taxon>
        <taxon>Tribonemataceae</taxon>
        <taxon>Tribonema</taxon>
    </lineage>
</organism>
<dbReference type="PIRSF" id="PIRSF000654">
    <property type="entry name" value="Integrin-linked_kinase"/>
    <property type="match status" value="1"/>
</dbReference>
<evidence type="ECO:0000256" key="5">
    <source>
        <dbReference type="RuleBase" id="RU000304"/>
    </source>
</evidence>
<reference evidence="7" key="1">
    <citation type="submission" date="2021-02" db="EMBL/GenBank/DDBJ databases">
        <title>First Annotated Genome of the Yellow-green Alga Tribonema minus.</title>
        <authorList>
            <person name="Mahan K.M."/>
        </authorList>
    </citation>
    <scope>NUCLEOTIDE SEQUENCE</scope>
    <source>
        <strain evidence="7">UTEX B ZZ1240</strain>
    </source>
</reference>
<dbReference type="PROSITE" id="PS50011">
    <property type="entry name" value="PROTEIN_KINASE_DOM"/>
    <property type="match status" value="1"/>
</dbReference>
<name>A0A836CG34_9STRA</name>
<dbReference type="InterPro" id="IPR000719">
    <property type="entry name" value="Prot_kinase_dom"/>
</dbReference>
<sequence>MDGHLRRAADKRLVGFPEINYDELEFTGEYLGAGAFGAVAKANYLGKTVAVKRLSIGERITLNDLQQLRREVRLHASLSFPNIVQLIGASTVPPRLGIVMELAPYGSLFDILHLPRVAQVREWVCHIHRINQTEVGMLYLHNHRPQVLHRDLKSANVLVFEGWQAKICDFGLATNFDAIAHTTTCGSGMRGTYAWMAPEIMRGAKYTTASDVYSLGLIVYEVISGKIPFQDQNLMQLALGLDRGERPLLPTHDLDAPAGGHRLAALMQRCWQQDAGSRPRSRATTAELSSIVASIGGDPRITSTGGATAAVEGHASRSPAQHHVVRTWRSCRLQCGELRRSYCM</sequence>
<keyword evidence="2 4" id="KW-0547">Nucleotide-binding</keyword>
<dbReference type="Proteomes" id="UP000664859">
    <property type="component" value="Unassembled WGS sequence"/>
</dbReference>
<keyword evidence="3 4" id="KW-0067">ATP-binding</keyword>
<dbReference type="OrthoDB" id="339325at2759"/>
<evidence type="ECO:0000256" key="4">
    <source>
        <dbReference type="PROSITE-ProRule" id="PRU10141"/>
    </source>
</evidence>
<dbReference type="GO" id="GO:0004674">
    <property type="term" value="F:protein serine/threonine kinase activity"/>
    <property type="evidence" value="ECO:0007669"/>
    <property type="project" value="UniProtKB-KW"/>
</dbReference>
<dbReference type="InterPro" id="IPR051681">
    <property type="entry name" value="Ser/Thr_Kinases-Pseudokinases"/>
</dbReference>
<evidence type="ECO:0000256" key="1">
    <source>
        <dbReference type="ARBA" id="ARBA00022527"/>
    </source>
</evidence>
<feature type="domain" description="Protein kinase" evidence="6">
    <location>
        <begin position="25"/>
        <end position="292"/>
    </location>
</feature>
<keyword evidence="7" id="KW-0808">Transferase</keyword>
<evidence type="ECO:0000313" key="7">
    <source>
        <dbReference type="EMBL" id="KAG5184572.1"/>
    </source>
</evidence>
<comment type="similarity">
    <text evidence="5">Belongs to the protein kinase superfamily.</text>
</comment>
<keyword evidence="8" id="KW-1185">Reference proteome</keyword>
<dbReference type="InterPro" id="IPR011009">
    <property type="entry name" value="Kinase-like_dom_sf"/>
</dbReference>
<dbReference type="Pfam" id="PF07714">
    <property type="entry name" value="PK_Tyr_Ser-Thr"/>
    <property type="match status" value="1"/>
</dbReference>
<dbReference type="PROSITE" id="PS00108">
    <property type="entry name" value="PROTEIN_KINASE_ST"/>
    <property type="match status" value="1"/>
</dbReference>
<dbReference type="PROSITE" id="PS00107">
    <property type="entry name" value="PROTEIN_KINASE_ATP"/>
    <property type="match status" value="1"/>
</dbReference>
<comment type="caution">
    <text evidence="7">The sequence shown here is derived from an EMBL/GenBank/DDBJ whole genome shotgun (WGS) entry which is preliminary data.</text>
</comment>